<dbReference type="GO" id="GO:0009398">
    <property type="term" value="P:FMN biosynthetic process"/>
    <property type="evidence" value="ECO:0007669"/>
    <property type="project" value="UniProtKB-UniPathway"/>
</dbReference>
<keyword evidence="7" id="KW-0067">ATP-binding</keyword>
<evidence type="ECO:0000259" key="9">
    <source>
        <dbReference type="SMART" id="SM00904"/>
    </source>
</evidence>
<dbReference type="Pfam" id="PF01687">
    <property type="entry name" value="Flavokinase"/>
    <property type="match status" value="1"/>
</dbReference>
<dbReference type="Gene3D" id="2.40.30.30">
    <property type="entry name" value="Riboflavin kinase-like"/>
    <property type="match status" value="1"/>
</dbReference>
<protein>
    <recommendedName>
        <fullName evidence="2">riboflavin kinase</fullName>
        <ecNumber evidence="2">2.7.1.26</ecNumber>
    </recommendedName>
</protein>
<keyword evidence="5" id="KW-0808">Transferase</keyword>
<dbReference type="Proteomes" id="UP000236333">
    <property type="component" value="Unassembled WGS sequence"/>
</dbReference>
<keyword evidence="6" id="KW-0547">Nucleotide-binding</keyword>
<evidence type="ECO:0000256" key="7">
    <source>
        <dbReference type="ARBA" id="ARBA00022840"/>
    </source>
</evidence>
<dbReference type="GO" id="GO:0008531">
    <property type="term" value="F:riboflavin kinase activity"/>
    <property type="evidence" value="ECO:0007669"/>
    <property type="project" value="UniProtKB-EC"/>
</dbReference>
<dbReference type="InterPro" id="IPR023468">
    <property type="entry name" value="Riboflavin_kinase"/>
</dbReference>
<dbReference type="GO" id="GO:0005524">
    <property type="term" value="F:ATP binding"/>
    <property type="evidence" value="ECO:0007669"/>
    <property type="project" value="UniProtKB-KW"/>
</dbReference>
<evidence type="ECO:0000256" key="6">
    <source>
        <dbReference type="ARBA" id="ARBA00022741"/>
    </source>
</evidence>
<dbReference type="UniPathway" id="UPA00276">
    <property type="reaction ID" value="UER00406"/>
</dbReference>
<feature type="region of interest" description="Disordered" evidence="8">
    <location>
        <begin position="249"/>
        <end position="269"/>
    </location>
</feature>
<evidence type="ECO:0000256" key="2">
    <source>
        <dbReference type="ARBA" id="ARBA00012105"/>
    </source>
</evidence>
<name>A0A2J8A329_9CHLO</name>
<feature type="domain" description="Riboflavin kinase" evidence="9">
    <location>
        <begin position="110"/>
        <end position="230"/>
    </location>
</feature>
<evidence type="ECO:0000256" key="3">
    <source>
        <dbReference type="ARBA" id="ARBA00022630"/>
    </source>
</evidence>
<proteinExistence type="predicted"/>
<dbReference type="InterPro" id="IPR036412">
    <property type="entry name" value="HAD-like_sf"/>
</dbReference>
<evidence type="ECO:0000313" key="10">
    <source>
        <dbReference type="EMBL" id="PNH06925.1"/>
    </source>
</evidence>
<dbReference type="SUPFAM" id="SSF82114">
    <property type="entry name" value="Riboflavin kinase-like"/>
    <property type="match status" value="1"/>
</dbReference>
<dbReference type="EC" id="2.7.1.26" evidence="2"/>
<evidence type="ECO:0000256" key="4">
    <source>
        <dbReference type="ARBA" id="ARBA00022643"/>
    </source>
</evidence>
<keyword evidence="11" id="KW-1185">Reference proteome</keyword>
<dbReference type="InterPro" id="IPR006439">
    <property type="entry name" value="HAD-SF_hydro_IA"/>
</dbReference>
<dbReference type="SUPFAM" id="SSF56784">
    <property type="entry name" value="HAD-like"/>
    <property type="match status" value="1"/>
</dbReference>
<organism evidence="10 11">
    <name type="scientific">Tetrabaena socialis</name>
    <dbReference type="NCBI Taxonomy" id="47790"/>
    <lineage>
        <taxon>Eukaryota</taxon>
        <taxon>Viridiplantae</taxon>
        <taxon>Chlorophyta</taxon>
        <taxon>core chlorophytes</taxon>
        <taxon>Chlorophyceae</taxon>
        <taxon>CS clade</taxon>
        <taxon>Chlamydomonadales</taxon>
        <taxon>Tetrabaenaceae</taxon>
        <taxon>Tetrabaena</taxon>
    </lineage>
</organism>
<accession>A0A2J8A329</accession>
<dbReference type="InterPro" id="IPR023465">
    <property type="entry name" value="Riboflavin_kinase_dom_sf"/>
</dbReference>
<evidence type="ECO:0000256" key="8">
    <source>
        <dbReference type="SAM" id="MobiDB-lite"/>
    </source>
</evidence>
<feature type="non-terminal residue" evidence="10">
    <location>
        <position position="269"/>
    </location>
</feature>
<dbReference type="Pfam" id="PF00702">
    <property type="entry name" value="Hydrolase"/>
    <property type="match status" value="1"/>
</dbReference>
<dbReference type="InterPro" id="IPR023214">
    <property type="entry name" value="HAD_sf"/>
</dbReference>
<dbReference type="CDD" id="cd07505">
    <property type="entry name" value="HAD_BPGM-like"/>
    <property type="match status" value="1"/>
</dbReference>
<dbReference type="OrthoDB" id="276388at2759"/>
<dbReference type="AlphaFoldDB" id="A0A2J8A329"/>
<comment type="caution">
    <text evidence="10">The sequence shown here is derived from an EMBL/GenBank/DDBJ whole genome shotgun (WGS) entry which is preliminary data.</text>
</comment>
<evidence type="ECO:0000256" key="5">
    <source>
        <dbReference type="ARBA" id="ARBA00022679"/>
    </source>
</evidence>
<evidence type="ECO:0000256" key="1">
    <source>
        <dbReference type="ARBA" id="ARBA00005201"/>
    </source>
</evidence>
<feature type="non-terminal residue" evidence="10">
    <location>
        <position position="1"/>
    </location>
</feature>
<keyword evidence="10" id="KW-0418">Kinase</keyword>
<dbReference type="InterPro" id="IPR015865">
    <property type="entry name" value="Riboflavin_kinase_bac/euk"/>
</dbReference>
<dbReference type="GO" id="GO:0009231">
    <property type="term" value="P:riboflavin biosynthetic process"/>
    <property type="evidence" value="ECO:0007669"/>
    <property type="project" value="InterPro"/>
</dbReference>
<dbReference type="PANTHER" id="PTHR22749:SF6">
    <property type="entry name" value="RIBOFLAVIN KINASE"/>
    <property type="match status" value="1"/>
</dbReference>
<gene>
    <name evidence="10" type="ORF">TSOC_006656</name>
</gene>
<keyword evidence="3" id="KW-0285">Flavoprotein</keyword>
<keyword evidence="4" id="KW-0288">FMN</keyword>
<dbReference type="Gene3D" id="3.40.50.1000">
    <property type="entry name" value="HAD superfamily/HAD-like"/>
    <property type="match status" value="1"/>
</dbReference>
<dbReference type="SMART" id="SM00904">
    <property type="entry name" value="Flavokinase"/>
    <property type="match status" value="1"/>
</dbReference>
<sequence>WADAPLLPGALRLVRHLAASGVAFAVATSTPRATFQAKMSEKEELRGLLAGRQGAVVVCGDEVVHGKPRPDVFLEAARQLGVAAADCLVLEDAPSGVQNNNNYETTDDGLLATYVRELPCLKPNRTNVDPAVVAAALSEAVTGIYAGWARVGARPEVHKTVLSIGWNPFFGNKEKTLEPWILAHFDKPFYGEQLSLVIVGYVRPEANFTSLEALVARIHLDGQVSREALELPPLSGFRGDPFLTEEQPAAAAGEGQGQGAHPAAGNTQL</sequence>
<evidence type="ECO:0000313" key="11">
    <source>
        <dbReference type="Proteomes" id="UP000236333"/>
    </source>
</evidence>
<comment type="pathway">
    <text evidence="1">Cofactor biosynthesis; FMN biosynthesis; FMN from riboflavin (ATP route): step 1/1.</text>
</comment>
<reference evidence="10 11" key="1">
    <citation type="journal article" date="2017" name="Mol. Biol. Evol.">
        <title>The 4-celled Tetrabaena socialis nuclear genome reveals the essential components for genetic control of cell number at the origin of multicellularity in the volvocine lineage.</title>
        <authorList>
            <person name="Featherston J."/>
            <person name="Arakaki Y."/>
            <person name="Hanschen E.R."/>
            <person name="Ferris P.J."/>
            <person name="Michod R.E."/>
            <person name="Olson B.J.S.C."/>
            <person name="Nozaki H."/>
            <person name="Durand P.M."/>
        </authorList>
    </citation>
    <scope>NUCLEOTIDE SEQUENCE [LARGE SCALE GENOMIC DNA]</scope>
    <source>
        <strain evidence="10 11">NIES-571</strain>
    </source>
</reference>
<dbReference type="PANTHER" id="PTHR22749">
    <property type="entry name" value="RIBOFLAVIN KINASE/FMN ADENYLYLTRANSFERASE"/>
    <property type="match status" value="1"/>
</dbReference>
<dbReference type="EMBL" id="PGGS01000207">
    <property type="protein sequence ID" value="PNH06925.1"/>
    <property type="molecule type" value="Genomic_DNA"/>
</dbReference>
<dbReference type="NCBIfam" id="TIGR01509">
    <property type="entry name" value="HAD-SF-IA-v3"/>
    <property type="match status" value="1"/>
</dbReference>